<gene>
    <name evidence="2" type="ORF">GALMADRAFT_147713</name>
</gene>
<dbReference type="AlphaFoldDB" id="A0A067S9N5"/>
<keyword evidence="1" id="KW-0812">Transmembrane</keyword>
<evidence type="ECO:0000256" key="1">
    <source>
        <dbReference type="SAM" id="Phobius"/>
    </source>
</evidence>
<keyword evidence="1" id="KW-1133">Transmembrane helix</keyword>
<keyword evidence="3" id="KW-1185">Reference proteome</keyword>
<dbReference type="Proteomes" id="UP000027222">
    <property type="component" value="Unassembled WGS sequence"/>
</dbReference>
<protein>
    <submittedName>
        <fullName evidence="2">Uncharacterized protein</fullName>
    </submittedName>
</protein>
<feature type="transmembrane region" description="Helical" evidence="1">
    <location>
        <begin position="20"/>
        <end position="40"/>
    </location>
</feature>
<reference evidence="3" key="1">
    <citation type="journal article" date="2014" name="Proc. Natl. Acad. Sci. U.S.A.">
        <title>Extensive sampling of basidiomycete genomes demonstrates inadequacy of the white-rot/brown-rot paradigm for wood decay fungi.</title>
        <authorList>
            <person name="Riley R."/>
            <person name="Salamov A.A."/>
            <person name="Brown D.W."/>
            <person name="Nagy L.G."/>
            <person name="Floudas D."/>
            <person name="Held B.W."/>
            <person name="Levasseur A."/>
            <person name="Lombard V."/>
            <person name="Morin E."/>
            <person name="Otillar R."/>
            <person name="Lindquist E.A."/>
            <person name="Sun H."/>
            <person name="LaButti K.M."/>
            <person name="Schmutz J."/>
            <person name="Jabbour D."/>
            <person name="Luo H."/>
            <person name="Baker S.E."/>
            <person name="Pisabarro A.G."/>
            <person name="Walton J.D."/>
            <person name="Blanchette R.A."/>
            <person name="Henrissat B."/>
            <person name="Martin F."/>
            <person name="Cullen D."/>
            <person name="Hibbett D.S."/>
            <person name="Grigoriev I.V."/>
        </authorList>
    </citation>
    <scope>NUCLEOTIDE SEQUENCE [LARGE SCALE GENOMIC DNA]</scope>
    <source>
        <strain evidence="3">CBS 339.88</strain>
    </source>
</reference>
<feature type="transmembrane region" description="Helical" evidence="1">
    <location>
        <begin position="52"/>
        <end position="78"/>
    </location>
</feature>
<proteinExistence type="predicted"/>
<evidence type="ECO:0000313" key="3">
    <source>
        <dbReference type="Proteomes" id="UP000027222"/>
    </source>
</evidence>
<organism evidence="2 3">
    <name type="scientific">Galerina marginata (strain CBS 339.88)</name>
    <dbReference type="NCBI Taxonomy" id="685588"/>
    <lineage>
        <taxon>Eukaryota</taxon>
        <taxon>Fungi</taxon>
        <taxon>Dikarya</taxon>
        <taxon>Basidiomycota</taxon>
        <taxon>Agaricomycotina</taxon>
        <taxon>Agaricomycetes</taxon>
        <taxon>Agaricomycetidae</taxon>
        <taxon>Agaricales</taxon>
        <taxon>Agaricineae</taxon>
        <taxon>Strophariaceae</taxon>
        <taxon>Galerina</taxon>
    </lineage>
</organism>
<keyword evidence="1" id="KW-0472">Membrane</keyword>
<evidence type="ECO:0000313" key="2">
    <source>
        <dbReference type="EMBL" id="KDR66662.1"/>
    </source>
</evidence>
<sequence>MPGASTPFVRPAARPFNSSSAYFLFWALLYALDAAVAYAGDEIDGCELGIRWSSVIGLGIVDLVASVGADTVFSVFLLNVPMDAALVL</sequence>
<accession>A0A067S9N5</accession>
<dbReference type="EMBL" id="KL142421">
    <property type="protein sequence ID" value="KDR66662.1"/>
    <property type="molecule type" value="Genomic_DNA"/>
</dbReference>
<name>A0A067S9N5_GALM3</name>
<dbReference type="HOGENOM" id="CLU_2469246_0_0_1"/>